<keyword evidence="5" id="KW-1185">Reference proteome</keyword>
<protein>
    <submittedName>
        <fullName evidence="3">Uncharacterized protein</fullName>
    </submittedName>
</protein>
<dbReference type="PANTHER" id="PTHR43628">
    <property type="entry name" value="ACTIVATOR OF C KINASE PROTEIN 1-RELATED"/>
    <property type="match status" value="1"/>
</dbReference>
<dbReference type="EMBL" id="MBFT01000154">
    <property type="protein sequence ID" value="PVU96268.1"/>
    <property type="molecule type" value="Genomic_DNA"/>
</dbReference>
<dbReference type="AlphaFoldDB" id="A0A2T9YGQ4"/>
<dbReference type="InterPro" id="IPR052945">
    <property type="entry name" value="Mitotic_Regulator"/>
</dbReference>
<dbReference type="GO" id="GO:0032153">
    <property type="term" value="C:cell division site"/>
    <property type="evidence" value="ECO:0007669"/>
    <property type="project" value="TreeGrafter"/>
</dbReference>
<dbReference type="Gene3D" id="1.25.40.10">
    <property type="entry name" value="Tetratricopeptide repeat domain"/>
    <property type="match status" value="1"/>
</dbReference>
<evidence type="ECO:0000313" key="2">
    <source>
        <dbReference type="EMBL" id="PVU90116.1"/>
    </source>
</evidence>
<evidence type="ECO:0000313" key="5">
    <source>
        <dbReference type="Proteomes" id="UP000245699"/>
    </source>
</evidence>
<dbReference type="SUPFAM" id="SSF81901">
    <property type="entry name" value="HCP-like"/>
    <property type="match status" value="1"/>
</dbReference>
<evidence type="ECO:0000256" key="1">
    <source>
        <dbReference type="PROSITE-ProRule" id="PRU00339"/>
    </source>
</evidence>
<dbReference type="STRING" id="61424.A0A2T9YGQ4"/>
<dbReference type="InterPro" id="IPR006597">
    <property type="entry name" value="Sel1-like"/>
</dbReference>
<accession>A0A2T9YGQ4</accession>
<dbReference type="PROSITE" id="PS50005">
    <property type="entry name" value="TPR"/>
    <property type="match status" value="1"/>
</dbReference>
<reference evidence="3 5" key="1">
    <citation type="journal article" date="2018" name="MBio">
        <title>Comparative Genomics Reveals the Core Gene Toolbox for the Fungus-Insect Symbiosis.</title>
        <authorList>
            <person name="Wang Y."/>
            <person name="Stata M."/>
            <person name="Wang W."/>
            <person name="Stajich J.E."/>
            <person name="White M.M."/>
            <person name="Moncalvo J.M."/>
        </authorList>
    </citation>
    <scope>NUCLEOTIDE SEQUENCE [LARGE SCALE GENOMIC DNA]</scope>
    <source>
        <strain evidence="3 5">AUS-77-4</strain>
    </source>
</reference>
<organism evidence="3 5">
    <name type="scientific">Furculomyces boomerangus</name>
    <dbReference type="NCBI Taxonomy" id="61424"/>
    <lineage>
        <taxon>Eukaryota</taxon>
        <taxon>Fungi</taxon>
        <taxon>Fungi incertae sedis</taxon>
        <taxon>Zoopagomycota</taxon>
        <taxon>Kickxellomycotina</taxon>
        <taxon>Harpellomycetes</taxon>
        <taxon>Harpellales</taxon>
        <taxon>Harpellaceae</taxon>
        <taxon>Furculomyces</taxon>
    </lineage>
</organism>
<dbReference type="InterPro" id="IPR019734">
    <property type="entry name" value="TPR_rpt"/>
</dbReference>
<dbReference type="InterPro" id="IPR011990">
    <property type="entry name" value="TPR-like_helical_dom_sf"/>
</dbReference>
<gene>
    <name evidence="4" type="ORF">BB559_002452</name>
    <name evidence="3" type="ORF">BB559_004086</name>
    <name evidence="2" type="ORF">BB559_004786</name>
</gene>
<name>A0A2T9YGQ4_9FUNG</name>
<dbReference type="EMBL" id="MBFT01000500">
    <property type="protein sequence ID" value="PVU90116.1"/>
    <property type="molecule type" value="Genomic_DNA"/>
</dbReference>
<evidence type="ECO:0000313" key="3">
    <source>
        <dbReference type="EMBL" id="PVU91489.1"/>
    </source>
</evidence>
<dbReference type="Pfam" id="PF08238">
    <property type="entry name" value="Sel1"/>
    <property type="match status" value="4"/>
</dbReference>
<keyword evidence="1" id="KW-0802">TPR repeat</keyword>
<dbReference type="PANTHER" id="PTHR43628:SF1">
    <property type="entry name" value="CHITIN SYNTHASE REGULATORY FACTOR 2-RELATED"/>
    <property type="match status" value="1"/>
</dbReference>
<evidence type="ECO:0000313" key="4">
    <source>
        <dbReference type="EMBL" id="PVU96268.1"/>
    </source>
</evidence>
<dbReference type="OrthoDB" id="2148946at2759"/>
<proteinExistence type="predicted"/>
<feature type="repeat" description="TPR" evidence="1">
    <location>
        <begin position="236"/>
        <end position="269"/>
    </location>
</feature>
<dbReference type="GO" id="GO:0010972">
    <property type="term" value="P:negative regulation of G2/M transition of mitotic cell cycle"/>
    <property type="evidence" value="ECO:0007669"/>
    <property type="project" value="TreeGrafter"/>
</dbReference>
<dbReference type="EMBL" id="MBFT01000413">
    <property type="protein sequence ID" value="PVU91489.1"/>
    <property type="molecule type" value="Genomic_DNA"/>
</dbReference>
<dbReference type="SMART" id="SM00671">
    <property type="entry name" value="SEL1"/>
    <property type="match status" value="4"/>
</dbReference>
<sequence length="409" mass="46297">MNILKKAFTKEGRNKKELSIPIKNDSKLPSKNFVVRSVSKKATPEFLKMIEGLDNRKFTPKIVSEIDNITHQHDQKNIDTPTHIYNNEEINEITAVNLNSVQYPKALDPYENKINGKKDSANFGDTASYHSINSFDENFYAMHPGSAMLLSQNEYIPGSHSSVPLLPTQTWSLQNNTSSSLLKYASVISVRDTNITNTQSEELPPGFKQKMKRDGQKKLGIKEGKISQSKKLADKAQKYYDFGILFHDSGDLQTAVAYYKKSADLNNYSAILYYGLALRHGWGVDINIPLSFVYLQKAADHVLRDTDEKPKIARTQTENENFPMAVYELGQSYYHGWGVQKSTKIAMKYFKLSSDLGYPPANIDLAICYEKGNGVKRDLKTSAHYYRLAHSQGIDIFGNSWIFKKKYGG</sequence>
<dbReference type="Proteomes" id="UP000245699">
    <property type="component" value="Unassembled WGS sequence"/>
</dbReference>
<comment type="caution">
    <text evidence="3">The sequence shown here is derived from an EMBL/GenBank/DDBJ whole genome shotgun (WGS) entry which is preliminary data.</text>
</comment>